<name>A0ACB6ZPY5_THEGA</name>
<reference evidence="1" key="1">
    <citation type="submission" date="2019-10" db="EMBL/GenBank/DDBJ databases">
        <authorList>
            <consortium name="DOE Joint Genome Institute"/>
            <person name="Kuo A."/>
            <person name="Miyauchi S."/>
            <person name="Kiss E."/>
            <person name="Drula E."/>
            <person name="Kohler A."/>
            <person name="Sanchez-Garcia M."/>
            <person name="Andreopoulos B."/>
            <person name="Barry K.W."/>
            <person name="Bonito G."/>
            <person name="Buee M."/>
            <person name="Carver A."/>
            <person name="Chen C."/>
            <person name="Cichocki N."/>
            <person name="Clum A."/>
            <person name="Culley D."/>
            <person name="Crous P.W."/>
            <person name="Fauchery L."/>
            <person name="Girlanda M."/>
            <person name="Hayes R."/>
            <person name="Keri Z."/>
            <person name="Labutti K."/>
            <person name="Lipzen A."/>
            <person name="Lombard V."/>
            <person name="Magnuson J."/>
            <person name="Maillard F."/>
            <person name="Morin E."/>
            <person name="Murat C."/>
            <person name="Nolan M."/>
            <person name="Ohm R."/>
            <person name="Pangilinan J."/>
            <person name="Pereira M."/>
            <person name="Perotto S."/>
            <person name="Peter M."/>
            <person name="Riley R."/>
            <person name="Sitrit Y."/>
            <person name="Stielow B."/>
            <person name="Szollosi G."/>
            <person name="Zifcakova L."/>
            <person name="Stursova M."/>
            <person name="Spatafora J.W."/>
            <person name="Tedersoo L."/>
            <person name="Vaario L.-M."/>
            <person name="Yamada A."/>
            <person name="Yan M."/>
            <person name="Wang P."/>
            <person name="Xu J."/>
            <person name="Bruns T."/>
            <person name="Baldrian P."/>
            <person name="Vilgalys R."/>
            <person name="Henrissat B."/>
            <person name="Grigoriev I.V."/>
            <person name="Hibbett D."/>
            <person name="Nagy L.G."/>
            <person name="Martin F.M."/>
        </authorList>
    </citation>
    <scope>NUCLEOTIDE SEQUENCE</scope>
    <source>
        <strain evidence="1">P2</strain>
    </source>
</reference>
<reference evidence="1" key="2">
    <citation type="journal article" date="2020" name="Nat. Commun.">
        <title>Large-scale genome sequencing of mycorrhizal fungi provides insights into the early evolution of symbiotic traits.</title>
        <authorList>
            <person name="Miyauchi S."/>
            <person name="Kiss E."/>
            <person name="Kuo A."/>
            <person name="Drula E."/>
            <person name="Kohler A."/>
            <person name="Sanchez-Garcia M."/>
            <person name="Morin E."/>
            <person name="Andreopoulos B."/>
            <person name="Barry K.W."/>
            <person name="Bonito G."/>
            <person name="Buee M."/>
            <person name="Carver A."/>
            <person name="Chen C."/>
            <person name="Cichocki N."/>
            <person name="Clum A."/>
            <person name="Culley D."/>
            <person name="Crous P.W."/>
            <person name="Fauchery L."/>
            <person name="Girlanda M."/>
            <person name="Hayes R.D."/>
            <person name="Keri Z."/>
            <person name="LaButti K."/>
            <person name="Lipzen A."/>
            <person name="Lombard V."/>
            <person name="Magnuson J."/>
            <person name="Maillard F."/>
            <person name="Murat C."/>
            <person name="Nolan M."/>
            <person name="Ohm R.A."/>
            <person name="Pangilinan J."/>
            <person name="Pereira M.F."/>
            <person name="Perotto S."/>
            <person name="Peter M."/>
            <person name="Pfister S."/>
            <person name="Riley R."/>
            <person name="Sitrit Y."/>
            <person name="Stielow J.B."/>
            <person name="Szollosi G."/>
            <person name="Zifcakova L."/>
            <person name="Stursova M."/>
            <person name="Spatafora J.W."/>
            <person name="Tedersoo L."/>
            <person name="Vaario L.M."/>
            <person name="Yamada A."/>
            <person name="Yan M."/>
            <person name="Wang P."/>
            <person name="Xu J."/>
            <person name="Bruns T."/>
            <person name="Baldrian P."/>
            <person name="Vilgalys R."/>
            <person name="Dunand C."/>
            <person name="Henrissat B."/>
            <person name="Grigoriev I.V."/>
            <person name="Hibbett D."/>
            <person name="Nagy L.G."/>
            <person name="Martin F.M."/>
        </authorList>
    </citation>
    <scope>NUCLEOTIDE SEQUENCE</scope>
    <source>
        <strain evidence="1">P2</strain>
    </source>
</reference>
<evidence type="ECO:0000313" key="1">
    <source>
        <dbReference type="EMBL" id="KAF9651577.1"/>
    </source>
</evidence>
<accession>A0ACB6ZPY5</accession>
<dbReference type="Proteomes" id="UP000886501">
    <property type="component" value="Unassembled WGS sequence"/>
</dbReference>
<evidence type="ECO:0000313" key="2">
    <source>
        <dbReference type="Proteomes" id="UP000886501"/>
    </source>
</evidence>
<protein>
    <submittedName>
        <fullName evidence="1">Uncharacterized protein</fullName>
    </submittedName>
</protein>
<keyword evidence="2" id="KW-1185">Reference proteome</keyword>
<dbReference type="EMBL" id="MU117974">
    <property type="protein sequence ID" value="KAF9651577.1"/>
    <property type="molecule type" value="Genomic_DNA"/>
</dbReference>
<gene>
    <name evidence="1" type="ORF">BDM02DRAFT_3090790</name>
</gene>
<comment type="caution">
    <text evidence="1">The sequence shown here is derived from an EMBL/GenBank/DDBJ whole genome shotgun (WGS) entry which is preliminary data.</text>
</comment>
<organism evidence="1 2">
    <name type="scientific">Thelephora ganbajun</name>
    <name type="common">Ganba fungus</name>
    <dbReference type="NCBI Taxonomy" id="370292"/>
    <lineage>
        <taxon>Eukaryota</taxon>
        <taxon>Fungi</taxon>
        <taxon>Dikarya</taxon>
        <taxon>Basidiomycota</taxon>
        <taxon>Agaricomycotina</taxon>
        <taxon>Agaricomycetes</taxon>
        <taxon>Thelephorales</taxon>
        <taxon>Thelephoraceae</taxon>
        <taxon>Thelephora</taxon>
    </lineage>
</organism>
<proteinExistence type="predicted"/>
<sequence>MIVSETLRSSSRSSTGILAGISRLRQKLDKDSRVLLFALSSNAPDLSQTVHQLGHLAAQSVGCLSAPEHPDVVSCSVALLDAQKATLFRSDIPGRMPAQVGRWHSSKRMQEKTAAPMDDPIPSDFGVDWEEVWSKGLSTPPLPQELQKHQFSGVNCIVYFSDDAPEGLANSLRQLQHSDKMGMICSSTPFITGRPFTMFLNDSVYSGGAVGVAISGVPHSLHVDFPANLKPITPEVTITSCEGNLINSLENSNPTRMLLEAIEAAGIHNVKEDFYLTLVQGGHKKQAFRITSGDPSRGTISLESHATPPEGSAVQVRG</sequence>